<keyword evidence="2" id="KW-0012">Acyltransferase</keyword>
<evidence type="ECO:0000313" key="5">
    <source>
        <dbReference type="Proteomes" id="UP000296706"/>
    </source>
</evidence>
<reference evidence="4 5" key="1">
    <citation type="journal article" date="2019" name="Nat. Commun.">
        <title>A new type of DNA phosphorothioation-based antiviral system in archaea.</title>
        <authorList>
            <person name="Xiong L."/>
            <person name="Liu S."/>
            <person name="Chen S."/>
            <person name="Xiao Y."/>
            <person name="Zhu B."/>
            <person name="Gao Y."/>
            <person name="Zhang Y."/>
            <person name="Chen B."/>
            <person name="Luo J."/>
            <person name="Deng Z."/>
            <person name="Chen X."/>
            <person name="Wang L."/>
            <person name="Chen S."/>
        </authorList>
    </citation>
    <scope>NUCLEOTIDE SEQUENCE [LARGE SCALE GENOMIC DNA]</scope>
    <source>
        <strain evidence="4 5">CBA1105</strain>
    </source>
</reference>
<dbReference type="RefSeq" id="WP_049994789.1">
    <property type="nucleotide sequence ID" value="NZ_CP031310.1"/>
</dbReference>
<dbReference type="InterPro" id="IPR000182">
    <property type="entry name" value="GNAT_dom"/>
</dbReference>
<dbReference type="Pfam" id="PF00583">
    <property type="entry name" value="Acetyltransf_1"/>
    <property type="match status" value="1"/>
</dbReference>
<dbReference type="Gene3D" id="3.40.630.30">
    <property type="match status" value="1"/>
</dbReference>
<name>A0A4D6HFP7_9EURY</name>
<dbReference type="PANTHER" id="PTHR43877:SF2">
    <property type="entry name" value="AMINOALKYLPHOSPHONATE N-ACETYLTRANSFERASE-RELATED"/>
    <property type="match status" value="1"/>
</dbReference>
<organism evidence="4 5">
    <name type="scientific">Halapricum salinum</name>
    <dbReference type="NCBI Taxonomy" id="1457250"/>
    <lineage>
        <taxon>Archaea</taxon>
        <taxon>Methanobacteriati</taxon>
        <taxon>Methanobacteriota</taxon>
        <taxon>Stenosarchaea group</taxon>
        <taxon>Halobacteria</taxon>
        <taxon>Halobacteriales</taxon>
        <taxon>Haloarculaceae</taxon>
        <taxon>Halapricum</taxon>
    </lineage>
</organism>
<evidence type="ECO:0000256" key="2">
    <source>
        <dbReference type="ARBA" id="ARBA00023315"/>
    </source>
</evidence>
<dbReference type="CDD" id="cd04301">
    <property type="entry name" value="NAT_SF"/>
    <property type="match status" value="1"/>
</dbReference>
<keyword evidence="5" id="KW-1185">Reference proteome</keyword>
<keyword evidence="1 4" id="KW-0808">Transferase</keyword>
<accession>A0A4D6HFP7</accession>
<dbReference type="SUPFAM" id="SSF55729">
    <property type="entry name" value="Acyl-CoA N-acyltransferases (Nat)"/>
    <property type="match status" value="1"/>
</dbReference>
<dbReference type="GeneID" id="39848245"/>
<evidence type="ECO:0000259" key="3">
    <source>
        <dbReference type="PROSITE" id="PS51186"/>
    </source>
</evidence>
<dbReference type="EMBL" id="CP031310">
    <property type="protein sequence ID" value="QCC51597.1"/>
    <property type="molecule type" value="Genomic_DNA"/>
</dbReference>
<sequence length="301" mass="32892">MTEADIRQARLEDHDAVAAFTSDTWADRDVGDYIPDVFPEWIETDGPDQRTVVVDCDEDIGGICQAVVLSEHEAWLQGMRVNPDYRGEGYGLAMVEHLFAWCRERGASLARNMVFSWNDAGLGQSRAAGFEPAAEARWAQPAPDPNADPALDVVENPDAAWACWQRSRACRRLSGLGIDPGESWSLSEVTRQRLGDLADSQRVLAVQDGAGTRASTARVRVRERETDDGVESIAVYGFSVWDDLESARALFDAVAADAADLGVDRTRVLVPETCRHVSDVAAARADASDEPIFVLEADLTV</sequence>
<dbReference type="PROSITE" id="PS51186">
    <property type="entry name" value="GNAT"/>
    <property type="match status" value="1"/>
</dbReference>
<evidence type="ECO:0000256" key="1">
    <source>
        <dbReference type="ARBA" id="ARBA00022679"/>
    </source>
</evidence>
<dbReference type="OrthoDB" id="134118at2157"/>
<feature type="domain" description="N-acetyltransferase" evidence="3">
    <location>
        <begin position="4"/>
        <end position="158"/>
    </location>
</feature>
<dbReference type="STRING" id="1457250.GCA_000755225_00851"/>
<dbReference type="AlphaFoldDB" id="A0A4D6HFP7"/>
<protein>
    <submittedName>
        <fullName evidence="4">GNAT family N-acetyltransferase</fullName>
    </submittedName>
</protein>
<evidence type="ECO:0000313" key="4">
    <source>
        <dbReference type="EMBL" id="QCC51597.1"/>
    </source>
</evidence>
<dbReference type="GO" id="GO:0016747">
    <property type="term" value="F:acyltransferase activity, transferring groups other than amino-acyl groups"/>
    <property type="evidence" value="ECO:0007669"/>
    <property type="project" value="InterPro"/>
</dbReference>
<dbReference type="InterPro" id="IPR050832">
    <property type="entry name" value="Bact_Acetyltransf"/>
</dbReference>
<gene>
    <name evidence="4" type="ORF">DV733_10240</name>
</gene>
<dbReference type="KEGG" id="hsn:DV733_10240"/>
<dbReference type="Proteomes" id="UP000296706">
    <property type="component" value="Chromosome"/>
</dbReference>
<dbReference type="InterPro" id="IPR016181">
    <property type="entry name" value="Acyl_CoA_acyltransferase"/>
</dbReference>
<proteinExistence type="predicted"/>
<dbReference type="PANTHER" id="PTHR43877">
    <property type="entry name" value="AMINOALKYLPHOSPHONATE N-ACETYLTRANSFERASE-RELATED-RELATED"/>
    <property type="match status" value="1"/>
</dbReference>